<dbReference type="GO" id="GO:0016428">
    <property type="term" value="F:tRNA (cytidine-5-)-methyltransferase activity"/>
    <property type="evidence" value="ECO:0007669"/>
    <property type="project" value="EnsemblFungi"/>
</dbReference>
<dbReference type="InterPro" id="IPR029063">
    <property type="entry name" value="SAM-dependent_MTases_sf"/>
</dbReference>
<proteinExistence type="inferred from homology"/>
<dbReference type="Gene3D" id="3.40.50.150">
    <property type="entry name" value="Vaccinia Virus protein VP39"/>
    <property type="match status" value="1"/>
</dbReference>
<feature type="compositionally biased region" description="Polar residues" evidence="11">
    <location>
        <begin position="565"/>
        <end position="575"/>
    </location>
</feature>
<feature type="binding site" evidence="10">
    <location>
        <position position="255"/>
    </location>
    <ligand>
        <name>S-adenosyl-L-methionine</name>
        <dbReference type="ChEBI" id="CHEBI:59789"/>
    </ligand>
</feature>
<dbReference type="AlphaFoldDB" id="D5GEY2"/>
<dbReference type="GO" id="GO:0000049">
    <property type="term" value="F:tRNA binding"/>
    <property type="evidence" value="ECO:0007669"/>
    <property type="project" value="UniProtKB-KW"/>
</dbReference>
<evidence type="ECO:0000313" key="13">
    <source>
        <dbReference type="EMBL" id="CAZ83075.1"/>
    </source>
</evidence>
<evidence type="ECO:0000256" key="4">
    <source>
        <dbReference type="ARBA" id="ARBA00022603"/>
    </source>
</evidence>
<evidence type="ECO:0000256" key="2">
    <source>
        <dbReference type="ARBA" id="ARBA00007494"/>
    </source>
</evidence>
<dbReference type="InParanoid" id="D5GEY2"/>
<dbReference type="HOGENOM" id="CLU_005316_4_2_1"/>
<dbReference type="PROSITE" id="PS51686">
    <property type="entry name" value="SAM_MT_RSMB_NOP"/>
    <property type="match status" value="1"/>
</dbReference>
<keyword evidence="8 10" id="KW-0694">RNA-binding</keyword>
<dbReference type="Pfam" id="PF25376">
    <property type="entry name" value="Pre-PUA_NSUN2"/>
    <property type="match status" value="1"/>
</dbReference>
<feature type="compositionally biased region" description="Basic residues" evidence="11">
    <location>
        <begin position="1"/>
        <end position="10"/>
    </location>
</feature>
<feature type="domain" description="SAM-dependent MTase RsmB/NOP-type" evidence="12">
    <location>
        <begin position="63"/>
        <end position="455"/>
    </location>
</feature>
<dbReference type="InterPro" id="IPR057286">
    <property type="entry name" value="PUA_NSUN2"/>
</dbReference>
<dbReference type="GeneID" id="9188613"/>
<evidence type="ECO:0000256" key="7">
    <source>
        <dbReference type="ARBA" id="ARBA00022694"/>
    </source>
</evidence>
<feature type="active site" description="Nucleophile" evidence="10">
    <location>
        <position position="335"/>
    </location>
</feature>
<dbReference type="PANTHER" id="PTHR22808:SF1">
    <property type="entry name" value="RNA CYTOSINE-C(5)-METHYLTRANSFERASE NSUN2-RELATED"/>
    <property type="match status" value="1"/>
</dbReference>
<evidence type="ECO:0000256" key="3">
    <source>
        <dbReference type="ARBA" id="ARBA00022555"/>
    </source>
</evidence>
<dbReference type="RefSeq" id="XP_002838884.1">
    <property type="nucleotide sequence ID" value="XM_002838838.1"/>
</dbReference>
<evidence type="ECO:0000256" key="9">
    <source>
        <dbReference type="ARBA" id="ARBA00023242"/>
    </source>
</evidence>
<dbReference type="Pfam" id="PF01189">
    <property type="entry name" value="Methyltr_RsmB-F"/>
    <property type="match status" value="1"/>
</dbReference>
<feature type="region of interest" description="Disordered" evidence="11">
    <location>
        <begin position="1"/>
        <end position="37"/>
    </location>
</feature>
<dbReference type="Pfam" id="PF25378">
    <property type="entry name" value="PUA_NSUN2"/>
    <property type="match status" value="1"/>
</dbReference>
<keyword evidence="3" id="KW-0820">tRNA-binding</keyword>
<accession>D5GEY2</accession>
<evidence type="ECO:0000256" key="11">
    <source>
        <dbReference type="SAM" id="MobiDB-lite"/>
    </source>
</evidence>
<dbReference type="InterPro" id="IPR023270">
    <property type="entry name" value="RCMT_NCL1"/>
</dbReference>
<dbReference type="GO" id="GO:0002127">
    <property type="term" value="P:tRNA wobble base cytosine methylation"/>
    <property type="evidence" value="ECO:0007669"/>
    <property type="project" value="EnsemblFungi"/>
</dbReference>
<evidence type="ECO:0000256" key="1">
    <source>
        <dbReference type="ARBA" id="ARBA00004123"/>
    </source>
</evidence>
<dbReference type="InterPro" id="IPR057285">
    <property type="entry name" value="Pre-PUA_NSUN2"/>
</dbReference>
<feature type="region of interest" description="Disordered" evidence="11">
    <location>
        <begin position="476"/>
        <end position="586"/>
    </location>
</feature>
<feature type="binding site" evidence="10">
    <location>
        <position position="228"/>
    </location>
    <ligand>
        <name>S-adenosyl-L-methionine</name>
        <dbReference type="ChEBI" id="CHEBI:59789"/>
    </ligand>
</feature>
<dbReference type="EMBL" id="FN430197">
    <property type="protein sequence ID" value="CAZ83075.1"/>
    <property type="molecule type" value="Genomic_DNA"/>
</dbReference>
<keyword evidence="9" id="KW-0539">Nucleus</keyword>
<organism evidence="13 14">
    <name type="scientific">Tuber melanosporum (strain Mel28)</name>
    <name type="common">Perigord black truffle</name>
    <dbReference type="NCBI Taxonomy" id="656061"/>
    <lineage>
        <taxon>Eukaryota</taxon>
        <taxon>Fungi</taxon>
        <taxon>Dikarya</taxon>
        <taxon>Ascomycota</taxon>
        <taxon>Pezizomycotina</taxon>
        <taxon>Pezizomycetes</taxon>
        <taxon>Pezizales</taxon>
        <taxon>Tuberaceae</taxon>
        <taxon>Tuber</taxon>
    </lineage>
</organism>
<gene>
    <name evidence="13" type="ORF">GSTUM_00006649001</name>
</gene>
<dbReference type="InterPro" id="IPR049560">
    <property type="entry name" value="MeTrfase_RsmB-F_NOP2_cat"/>
</dbReference>
<name>D5GEY2_TUBMM</name>
<reference evidence="13 14" key="1">
    <citation type="journal article" date="2010" name="Nature">
        <title>Perigord black truffle genome uncovers evolutionary origins and mechanisms of symbiosis.</title>
        <authorList>
            <person name="Martin F."/>
            <person name="Kohler A."/>
            <person name="Murat C."/>
            <person name="Balestrini R."/>
            <person name="Coutinho P.M."/>
            <person name="Jaillon O."/>
            <person name="Montanini B."/>
            <person name="Morin E."/>
            <person name="Noel B."/>
            <person name="Percudani R."/>
            <person name="Porcel B."/>
            <person name="Rubini A."/>
            <person name="Amicucci A."/>
            <person name="Amselem J."/>
            <person name="Anthouard V."/>
            <person name="Arcioni S."/>
            <person name="Artiguenave F."/>
            <person name="Aury J.M."/>
            <person name="Ballario P."/>
            <person name="Bolchi A."/>
            <person name="Brenna A."/>
            <person name="Brun A."/>
            <person name="Buee M."/>
            <person name="Cantarel B."/>
            <person name="Chevalier G."/>
            <person name="Couloux A."/>
            <person name="Da Silva C."/>
            <person name="Denoeud F."/>
            <person name="Duplessis S."/>
            <person name="Ghignone S."/>
            <person name="Hilselberger B."/>
            <person name="Iotti M."/>
            <person name="Marcais B."/>
            <person name="Mello A."/>
            <person name="Miranda M."/>
            <person name="Pacioni G."/>
            <person name="Quesneville H."/>
            <person name="Riccioni C."/>
            <person name="Ruotolo R."/>
            <person name="Splivallo R."/>
            <person name="Stocchi V."/>
            <person name="Tisserant E."/>
            <person name="Viscomi A.R."/>
            <person name="Zambonelli A."/>
            <person name="Zampieri E."/>
            <person name="Henrissat B."/>
            <person name="Lebrun M.H."/>
            <person name="Paolocci F."/>
            <person name="Bonfante P."/>
            <person name="Ottonello S."/>
            <person name="Wincker P."/>
        </authorList>
    </citation>
    <scope>NUCLEOTIDE SEQUENCE [LARGE SCALE GENOMIC DNA]</scope>
    <source>
        <strain evidence="13 14">Mel28</strain>
    </source>
</reference>
<feature type="binding site" evidence="10">
    <location>
        <position position="282"/>
    </location>
    <ligand>
        <name>S-adenosyl-L-methionine</name>
        <dbReference type="ChEBI" id="CHEBI:59789"/>
    </ligand>
</feature>
<evidence type="ECO:0000256" key="5">
    <source>
        <dbReference type="ARBA" id="ARBA00022679"/>
    </source>
</evidence>
<dbReference type="InterPro" id="IPR018314">
    <property type="entry name" value="RsmB/NOL1/NOP2-like_CS"/>
</dbReference>
<comment type="subcellular location">
    <subcellularLocation>
        <location evidence="1">Nucleus</location>
    </subcellularLocation>
</comment>
<keyword evidence="7" id="KW-0819">tRNA processing</keyword>
<feature type="binding site" evidence="10">
    <location>
        <begin position="181"/>
        <end position="187"/>
    </location>
    <ligand>
        <name>S-adenosyl-L-methionine</name>
        <dbReference type="ChEBI" id="CHEBI:59789"/>
    </ligand>
</feature>
<dbReference type="PROSITE" id="PS01153">
    <property type="entry name" value="NOL1_NOP2_SUN"/>
    <property type="match status" value="1"/>
</dbReference>
<dbReference type="KEGG" id="tml:GSTUM_00006649001"/>
<dbReference type="STRING" id="656061.D5GEY2"/>
<dbReference type="PANTHER" id="PTHR22808">
    <property type="entry name" value="NCL1 YEAST -RELATED NOL1/NOP2/FMU SUN DOMAIN-CONTAINING"/>
    <property type="match status" value="1"/>
</dbReference>
<keyword evidence="5 10" id="KW-0808">Transferase</keyword>
<keyword evidence="6 10" id="KW-0949">S-adenosyl-L-methionine</keyword>
<dbReference type="GO" id="GO:0005634">
    <property type="term" value="C:nucleus"/>
    <property type="evidence" value="ECO:0007669"/>
    <property type="project" value="UniProtKB-SubCell"/>
</dbReference>
<evidence type="ECO:0000256" key="10">
    <source>
        <dbReference type="PROSITE-ProRule" id="PRU01023"/>
    </source>
</evidence>
<keyword evidence="4 10" id="KW-0489">Methyltransferase</keyword>
<dbReference type="eggNOG" id="KOG2198">
    <property type="taxonomic scope" value="Eukaryota"/>
</dbReference>
<sequence length="781" mass="86349">MGGRRQKHRAGNNGAGGGRNRRNNGNQGTGERGNYSSIPTENALYEFYYKQTGLIPSGEWDDFWTSLQRTLPTTFRFTGGKAHALGVLKTLKETLIPHLVGIEWEGVPVEAPRVLEWFPDSLAWQLSVGKSTIRRCPPFKRFQNFLVAETTVGNISRQEAVSMIPPLVMDIQPHHVVLDMCAAPGSKTAQIIEAIHANEETHVRAAIQDQSIDDGSGGRPAGLVIANDADYKRSHMLIHQTKRLNSPNLIVTNHDATMYPSLLVKNEDGRKEYLKFDRILADVPCSGDGTARKNYNVWRDWNPLGAIGLHLTQVRILVRGLQMLKVSGRIVYSTCSMNPIENEAVVAAAIDRCGGLGKVNILDCSDRLPELKRRPGVKGGWRVMDKDGSWFSSYEQVDKADMREARLSRIVPSMFPSEDGKSDEDESRVPLERCMRVYPHLQDTGGFFITVLEKRSEIGAVKSEEHGRKKMAAIARSKSVTPGEGGKGVEVEETLEGVELVPTIATSGEETPASGSPSKRKLTEVVPDTTPPLAKKPRSDLPDSGEGGNSDGGVPLESEEATLGTPPQATASNPSKKYKGPPAEEPFKYLPADHPVLESITKFYDLDLRFPKTCFMVRNAEGIPSRAIYFTNHLAKQVLASNEGSNIKFVHCGVKALMKQDVQEEGVCPWRIQSEGLNILEGWIGETRVVHARKRETVRGLLKEMFPKVHAEGQEGDVIGEIEERVRGLSMGCCVLKVEATEGEFEDRMVFPLWKSRHSCNLMLPKDERKHESPCCCDIGS</sequence>
<dbReference type="OMA" id="QLFTEYV"/>
<dbReference type="PRINTS" id="PR02008">
    <property type="entry name" value="RCMTFAMILY"/>
</dbReference>
<comment type="similarity">
    <text evidence="2 10">Belongs to the class I-like SAM-binding methyltransferase superfamily. RsmB/NOP family.</text>
</comment>
<evidence type="ECO:0000259" key="12">
    <source>
        <dbReference type="PROSITE" id="PS51686"/>
    </source>
</evidence>
<evidence type="ECO:0000256" key="6">
    <source>
        <dbReference type="ARBA" id="ARBA00022691"/>
    </source>
</evidence>
<dbReference type="GO" id="GO:0070301">
    <property type="term" value="P:cellular response to hydrogen peroxide"/>
    <property type="evidence" value="ECO:0007669"/>
    <property type="project" value="EnsemblFungi"/>
</dbReference>
<dbReference type="InterPro" id="IPR023267">
    <property type="entry name" value="RCMT"/>
</dbReference>
<dbReference type="GO" id="GO:0005737">
    <property type="term" value="C:cytoplasm"/>
    <property type="evidence" value="ECO:0007669"/>
    <property type="project" value="TreeGrafter"/>
</dbReference>
<evidence type="ECO:0000256" key="8">
    <source>
        <dbReference type="ARBA" id="ARBA00022884"/>
    </source>
</evidence>
<dbReference type="SUPFAM" id="SSF53335">
    <property type="entry name" value="S-adenosyl-L-methionine-dependent methyltransferases"/>
    <property type="match status" value="1"/>
</dbReference>
<evidence type="ECO:0000313" key="14">
    <source>
        <dbReference type="Proteomes" id="UP000006911"/>
    </source>
</evidence>
<feature type="compositionally biased region" description="Polar residues" evidence="11">
    <location>
        <begin position="504"/>
        <end position="517"/>
    </location>
</feature>
<keyword evidence="14" id="KW-1185">Reference proteome</keyword>
<dbReference type="InterPro" id="IPR001678">
    <property type="entry name" value="MeTrfase_RsmB-F_NOP2_dom"/>
</dbReference>
<protein>
    <submittedName>
        <fullName evidence="13">(Perigord truffle) hypothetical protein</fullName>
    </submittedName>
</protein>
<dbReference type="PRINTS" id="PR02011">
    <property type="entry name" value="RCMTNCL1"/>
</dbReference>
<dbReference type="Proteomes" id="UP000006911">
    <property type="component" value="Unassembled WGS sequence"/>
</dbReference>
<dbReference type="FunCoup" id="D5GEY2">
    <property type="interactions" value="1223"/>
</dbReference>